<comment type="caution">
    <text evidence="2">The sequence shown here is derived from an EMBL/GenBank/DDBJ whole genome shotgun (WGS) entry which is preliminary data.</text>
</comment>
<evidence type="ECO:0000256" key="1">
    <source>
        <dbReference type="SAM" id="MobiDB-lite"/>
    </source>
</evidence>
<feature type="compositionally biased region" description="Polar residues" evidence="1">
    <location>
        <begin position="69"/>
        <end position="84"/>
    </location>
</feature>
<evidence type="ECO:0000313" key="3">
    <source>
        <dbReference type="Proteomes" id="UP001221898"/>
    </source>
</evidence>
<evidence type="ECO:0000313" key="2">
    <source>
        <dbReference type="EMBL" id="KAJ8386649.1"/>
    </source>
</evidence>
<organism evidence="2 3">
    <name type="scientific">Aldrovandia affinis</name>
    <dbReference type="NCBI Taxonomy" id="143900"/>
    <lineage>
        <taxon>Eukaryota</taxon>
        <taxon>Metazoa</taxon>
        <taxon>Chordata</taxon>
        <taxon>Craniata</taxon>
        <taxon>Vertebrata</taxon>
        <taxon>Euteleostomi</taxon>
        <taxon>Actinopterygii</taxon>
        <taxon>Neopterygii</taxon>
        <taxon>Teleostei</taxon>
        <taxon>Notacanthiformes</taxon>
        <taxon>Halosauridae</taxon>
        <taxon>Aldrovandia</taxon>
    </lineage>
</organism>
<proteinExistence type="predicted"/>
<protein>
    <submittedName>
        <fullName evidence="2">Uncharacterized protein</fullName>
    </submittedName>
</protein>
<gene>
    <name evidence="2" type="ORF">AAFF_G00167650</name>
</gene>
<reference evidence="2" key="1">
    <citation type="journal article" date="2023" name="Science">
        <title>Genome structures resolve the early diversification of teleost fishes.</title>
        <authorList>
            <person name="Parey E."/>
            <person name="Louis A."/>
            <person name="Montfort J."/>
            <person name="Bouchez O."/>
            <person name="Roques C."/>
            <person name="Iampietro C."/>
            <person name="Lluch J."/>
            <person name="Castinel A."/>
            <person name="Donnadieu C."/>
            <person name="Desvignes T."/>
            <person name="Floi Bucao C."/>
            <person name="Jouanno E."/>
            <person name="Wen M."/>
            <person name="Mejri S."/>
            <person name="Dirks R."/>
            <person name="Jansen H."/>
            <person name="Henkel C."/>
            <person name="Chen W.J."/>
            <person name="Zahm M."/>
            <person name="Cabau C."/>
            <person name="Klopp C."/>
            <person name="Thompson A.W."/>
            <person name="Robinson-Rechavi M."/>
            <person name="Braasch I."/>
            <person name="Lecointre G."/>
            <person name="Bobe J."/>
            <person name="Postlethwait J.H."/>
            <person name="Berthelot C."/>
            <person name="Roest Crollius H."/>
            <person name="Guiguen Y."/>
        </authorList>
    </citation>
    <scope>NUCLEOTIDE SEQUENCE</scope>
    <source>
        <strain evidence="2">NC1722</strain>
    </source>
</reference>
<dbReference type="EMBL" id="JAINUG010000224">
    <property type="protein sequence ID" value="KAJ8386649.1"/>
    <property type="molecule type" value="Genomic_DNA"/>
</dbReference>
<dbReference type="AlphaFoldDB" id="A0AAD7RM12"/>
<dbReference type="Proteomes" id="UP001221898">
    <property type="component" value="Unassembled WGS sequence"/>
</dbReference>
<name>A0AAD7RM12_9TELE</name>
<accession>A0AAD7RM12</accession>
<feature type="region of interest" description="Disordered" evidence="1">
    <location>
        <begin position="58"/>
        <end position="91"/>
    </location>
</feature>
<keyword evidence="3" id="KW-1185">Reference proteome</keyword>
<sequence length="121" mass="12710">MGGGVTGAAGRAGRLCPQAAGPGCTLRKWAGHGWEGMWNGALARTLCGPLRFQGETLRPPLSLPDDGQLSPTQSAAQSHRSLGSVTAGRSCDRRPLCGSLNRTAFGREEFHHAYTYSCVVA</sequence>